<gene>
    <name evidence="2" type="ORF">LWF01_18255</name>
</gene>
<organism evidence="2 3">
    <name type="scientific">Saxibacter everestensis</name>
    <dbReference type="NCBI Taxonomy" id="2909229"/>
    <lineage>
        <taxon>Bacteria</taxon>
        <taxon>Bacillati</taxon>
        <taxon>Actinomycetota</taxon>
        <taxon>Actinomycetes</taxon>
        <taxon>Micrococcales</taxon>
        <taxon>Brevibacteriaceae</taxon>
        <taxon>Saxibacter</taxon>
    </lineage>
</organism>
<dbReference type="InterPro" id="IPR037523">
    <property type="entry name" value="VOC_core"/>
</dbReference>
<accession>A0ABY8QU94</accession>
<dbReference type="Proteomes" id="UP001209083">
    <property type="component" value="Chromosome"/>
</dbReference>
<proteinExistence type="predicted"/>
<protein>
    <submittedName>
        <fullName evidence="2">VOC family protein</fullName>
    </submittedName>
</protein>
<name>A0ABY8QU94_9MICO</name>
<dbReference type="SUPFAM" id="SSF54593">
    <property type="entry name" value="Glyoxalase/Bleomycin resistance protein/Dihydroxybiphenyl dioxygenase"/>
    <property type="match status" value="1"/>
</dbReference>
<evidence type="ECO:0000313" key="2">
    <source>
        <dbReference type="EMBL" id="WGW12001.1"/>
    </source>
</evidence>
<keyword evidence="3" id="KW-1185">Reference proteome</keyword>
<evidence type="ECO:0000313" key="3">
    <source>
        <dbReference type="Proteomes" id="UP001209083"/>
    </source>
</evidence>
<evidence type="ECO:0000259" key="1">
    <source>
        <dbReference type="PROSITE" id="PS51819"/>
    </source>
</evidence>
<dbReference type="Gene3D" id="3.10.180.10">
    <property type="entry name" value="2,3-Dihydroxybiphenyl 1,2-Dioxygenase, domain 1"/>
    <property type="match status" value="1"/>
</dbReference>
<dbReference type="PROSITE" id="PS51819">
    <property type="entry name" value="VOC"/>
    <property type="match status" value="1"/>
</dbReference>
<reference evidence="2 3" key="1">
    <citation type="submission" date="2023-05" db="EMBL/GenBank/DDBJ databases">
        <title>Lithophilousrod everest ZFBP1038 complete genpme.</title>
        <authorList>
            <person name="Tian M."/>
        </authorList>
    </citation>
    <scope>NUCLEOTIDE SEQUENCE [LARGE SCALE GENOMIC DNA]</scope>
    <source>
        <strain evidence="2 3">ZFBP1038</strain>
    </source>
</reference>
<sequence>MSEAPLLRGLTTISFWAADVEAAKDWYTRLLGIEPYFIRPPAPAPAAYIEFRIGDYQHELGIIDSSYAPSGVGATQGGAVAYWHVDDLTGTYEKLLAMGATEYQPPTDRGEGFVTAAVIDPFDNILGIMHNPHYLDVLRAIATHDGPSMRTEELP</sequence>
<dbReference type="RefSeq" id="WP_349638797.1">
    <property type="nucleotide sequence ID" value="NZ_CP090958.1"/>
</dbReference>
<dbReference type="InterPro" id="IPR029068">
    <property type="entry name" value="Glyas_Bleomycin-R_OHBP_Dase"/>
</dbReference>
<dbReference type="Pfam" id="PF00903">
    <property type="entry name" value="Glyoxalase"/>
    <property type="match status" value="1"/>
</dbReference>
<dbReference type="EMBL" id="CP090958">
    <property type="protein sequence ID" value="WGW12001.1"/>
    <property type="molecule type" value="Genomic_DNA"/>
</dbReference>
<feature type="domain" description="VOC" evidence="1">
    <location>
        <begin position="9"/>
        <end position="131"/>
    </location>
</feature>
<dbReference type="InterPro" id="IPR004360">
    <property type="entry name" value="Glyas_Fos-R_dOase_dom"/>
</dbReference>